<feature type="domain" description="UvrD-like helicase C-terminal" evidence="1">
    <location>
        <begin position="172"/>
        <end position="218"/>
    </location>
</feature>
<dbReference type="EMBL" id="BARV01010281">
    <property type="protein sequence ID" value="GAI10325.1"/>
    <property type="molecule type" value="Genomic_DNA"/>
</dbReference>
<reference evidence="2" key="1">
    <citation type="journal article" date="2014" name="Front. Microbiol.">
        <title>High frequency of phylogenetically diverse reductive dehalogenase-homologous genes in deep subseafloor sedimentary metagenomes.</title>
        <authorList>
            <person name="Kawai M."/>
            <person name="Futagami T."/>
            <person name="Toyoda A."/>
            <person name="Takaki Y."/>
            <person name="Nishi S."/>
            <person name="Hori S."/>
            <person name="Arai W."/>
            <person name="Tsubouchi T."/>
            <person name="Morono Y."/>
            <person name="Uchiyama I."/>
            <person name="Ito T."/>
            <person name="Fujiyama A."/>
            <person name="Inagaki F."/>
            <person name="Takami H."/>
        </authorList>
    </citation>
    <scope>NUCLEOTIDE SEQUENCE</scope>
    <source>
        <strain evidence="2">Expedition CK06-06</strain>
    </source>
</reference>
<proteinExistence type="predicted"/>
<protein>
    <recommendedName>
        <fullName evidence="1">UvrD-like helicase C-terminal domain-containing protein</fullName>
    </recommendedName>
</protein>
<accession>X1M6K2</accession>
<sequence>RILVEELGLSGIDDIAGFDDSLGATTVNGYRYFNMGSANHAEAWQVLSPVRNNSSGVISINRMIHKQFRSKMIEFALERNRRIPKPMGQEQVVYGDKVINLRNHTHRYVYPKEGAEKYIANGEIGIAVGQFKTKKMTKAPWLLKIEFSSQQGYQYDFSAGDFGDESEPKLELAYALTVHKAQGSEFDLLILVLPNPCRLLSREMLYTALTRQRNRIIILHQGNRGDLKKYSADMYAETALRLTNLFKAPMPVEIAGRFLEDRLINRTRRGELVRSKSEIIVADG</sequence>
<dbReference type="Gene3D" id="3.40.50.300">
    <property type="entry name" value="P-loop containing nucleotide triphosphate hydrolases"/>
    <property type="match status" value="1"/>
</dbReference>
<dbReference type="AlphaFoldDB" id="X1M6K2"/>
<name>X1M6K2_9ZZZZ</name>
<feature type="non-terminal residue" evidence="2">
    <location>
        <position position="1"/>
    </location>
</feature>
<organism evidence="2">
    <name type="scientific">marine sediment metagenome</name>
    <dbReference type="NCBI Taxonomy" id="412755"/>
    <lineage>
        <taxon>unclassified sequences</taxon>
        <taxon>metagenomes</taxon>
        <taxon>ecological metagenomes</taxon>
    </lineage>
</organism>
<dbReference type="CDD" id="cd18809">
    <property type="entry name" value="SF1_C_RecD"/>
    <property type="match status" value="1"/>
</dbReference>
<dbReference type="InterPro" id="IPR027785">
    <property type="entry name" value="UvrD-like_helicase_C"/>
</dbReference>
<evidence type="ECO:0000259" key="1">
    <source>
        <dbReference type="Pfam" id="PF13538"/>
    </source>
</evidence>
<dbReference type="Pfam" id="PF13538">
    <property type="entry name" value="UvrD_C_2"/>
    <property type="match status" value="1"/>
</dbReference>
<gene>
    <name evidence="2" type="ORF">S06H3_19961</name>
</gene>
<feature type="non-terminal residue" evidence="2">
    <location>
        <position position="284"/>
    </location>
</feature>
<evidence type="ECO:0000313" key="2">
    <source>
        <dbReference type="EMBL" id="GAI10325.1"/>
    </source>
</evidence>
<dbReference type="SUPFAM" id="SSF52540">
    <property type="entry name" value="P-loop containing nucleoside triphosphate hydrolases"/>
    <property type="match status" value="1"/>
</dbReference>
<comment type="caution">
    <text evidence="2">The sequence shown here is derived from an EMBL/GenBank/DDBJ whole genome shotgun (WGS) entry which is preliminary data.</text>
</comment>
<dbReference type="InterPro" id="IPR027417">
    <property type="entry name" value="P-loop_NTPase"/>
</dbReference>